<organism evidence="2 3">
    <name type="scientific">Pandoraea pneumonica</name>
    <dbReference type="NCBI Taxonomy" id="2508299"/>
    <lineage>
        <taxon>Bacteria</taxon>
        <taxon>Pseudomonadati</taxon>
        <taxon>Pseudomonadota</taxon>
        <taxon>Betaproteobacteria</taxon>
        <taxon>Burkholderiales</taxon>
        <taxon>Burkholderiaceae</taxon>
        <taxon>Pandoraea</taxon>
    </lineage>
</organism>
<evidence type="ECO:0000256" key="1">
    <source>
        <dbReference type="SAM" id="MobiDB-lite"/>
    </source>
</evidence>
<protein>
    <submittedName>
        <fullName evidence="2">Uncharacterized protein</fullName>
    </submittedName>
</protein>
<reference evidence="2 3" key="1">
    <citation type="submission" date="2019-08" db="EMBL/GenBank/DDBJ databases">
        <authorList>
            <person name="Peeters C."/>
        </authorList>
    </citation>
    <scope>NUCLEOTIDE SEQUENCE [LARGE SCALE GENOMIC DNA]</scope>
    <source>
        <strain evidence="2 3">LMG 31114</strain>
    </source>
</reference>
<gene>
    <name evidence="2" type="ORF">PPN31114_02304</name>
</gene>
<evidence type="ECO:0000313" key="2">
    <source>
        <dbReference type="EMBL" id="VVE04500.1"/>
    </source>
</evidence>
<dbReference type="Proteomes" id="UP000366945">
    <property type="component" value="Unassembled WGS sequence"/>
</dbReference>
<name>A0A5E4V156_9BURK</name>
<accession>A0A5E4V156</accession>
<sequence length="210" mass="22910">MTTPIQSPPRNPTVAQLISLPPDMRIGLTKKGGFVSYGGTSFYLHPKQTMRVSRLMQSYRKADSSGRVERTRPWQQLFAHVRAVLLGVKARHFVKRFMGDMTDPRPPVVVPTRPHTANLRNALNVVNAANRLNAGARHAMFTRTVPLNVPTAKAKLPSALVPESRASAPPDVTLRSHSQQARSALTLLSGNPGWSSAPQLTPPASSQINS</sequence>
<proteinExistence type="predicted"/>
<feature type="compositionally biased region" description="Polar residues" evidence="1">
    <location>
        <begin position="175"/>
        <end position="210"/>
    </location>
</feature>
<dbReference type="AlphaFoldDB" id="A0A5E4V156"/>
<dbReference type="EMBL" id="CABPSK010000002">
    <property type="protein sequence ID" value="VVE04500.1"/>
    <property type="molecule type" value="Genomic_DNA"/>
</dbReference>
<evidence type="ECO:0000313" key="3">
    <source>
        <dbReference type="Proteomes" id="UP000366945"/>
    </source>
</evidence>
<dbReference type="RefSeq" id="WP_150679622.1">
    <property type="nucleotide sequence ID" value="NZ_CABPSK010000002.1"/>
</dbReference>
<keyword evidence="3" id="KW-1185">Reference proteome</keyword>
<dbReference type="GeneID" id="300404334"/>
<feature type="region of interest" description="Disordered" evidence="1">
    <location>
        <begin position="158"/>
        <end position="210"/>
    </location>
</feature>